<evidence type="ECO:0000256" key="4">
    <source>
        <dbReference type="SAM" id="Phobius"/>
    </source>
</evidence>
<dbReference type="GO" id="GO:0005506">
    <property type="term" value="F:iron ion binding"/>
    <property type="evidence" value="ECO:0007669"/>
    <property type="project" value="InterPro"/>
</dbReference>
<comment type="caution">
    <text evidence="5">The sequence shown here is derived from an EMBL/GenBank/DDBJ whole genome shotgun (WGS) entry which is preliminary data.</text>
</comment>
<dbReference type="GO" id="GO:0016125">
    <property type="term" value="P:sterol metabolic process"/>
    <property type="evidence" value="ECO:0007669"/>
    <property type="project" value="TreeGrafter"/>
</dbReference>
<feature type="transmembrane region" description="Helical" evidence="4">
    <location>
        <begin position="56"/>
        <end position="73"/>
    </location>
</feature>
<name>A0A6A3D8T0_HIBSY</name>
<dbReference type="InterPro" id="IPR001128">
    <property type="entry name" value="Cyt_P450"/>
</dbReference>
<dbReference type="EMBL" id="VEPZ02000032">
    <property type="protein sequence ID" value="KAE8735771.1"/>
    <property type="molecule type" value="Genomic_DNA"/>
</dbReference>
<evidence type="ECO:0000256" key="2">
    <source>
        <dbReference type="ARBA" id="ARBA00022723"/>
    </source>
</evidence>
<dbReference type="GO" id="GO:0016705">
    <property type="term" value="F:oxidoreductase activity, acting on paired donors, with incorporation or reduction of molecular oxygen"/>
    <property type="evidence" value="ECO:0007669"/>
    <property type="project" value="InterPro"/>
</dbReference>
<dbReference type="GO" id="GO:0020037">
    <property type="term" value="F:heme binding"/>
    <property type="evidence" value="ECO:0007669"/>
    <property type="project" value="InterPro"/>
</dbReference>
<keyword evidence="4" id="KW-1133">Transmembrane helix</keyword>
<dbReference type="SUPFAM" id="SSF48264">
    <property type="entry name" value="Cytochrome P450"/>
    <property type="match status" value="1"/>
</dbReference>
<keyword evidence="4" id="KW-0472">Membrane</keyword>
<dbReference type="AlphaFoldDB" id="A0A6A3D8T0"/>
<gene>
    <name evidence="5" type="ORF">F3Y22_tig00000340pilonHSYRG01601</name>
</gene>
<dbReference type="GO" id="GO:0016853">
    <property type="term" value="F:isomerase activity"/>
    <property type="evidence" value="ECO:0007669"/>
    <property type="project" value="UniProtKB-KW"/>
</dbReference>
<dbReference type="Pfam" id="PF00067">
    <property type="entry name" value="p450"/>
    <property type="match status" value="1"/>
</dbReference>
<dbReference type="PANTHER" id="PTHR24286:SF256">
    <property type="entry name" value="CYTOCHROME P450 FAMILY PROTEIN"/>
    <property type="match status" value="1"/>
</dbReference>
<proteinExistence type="inferred from homology"/>
<dbReference type="InterPro" id="IPR036396">
    <property type="entry name" value="Cyt_P450_sf"/>
</dbReference>
<sequence>MDMSQAMTLTAKYNNNSVRQYVQQVALFSQALLFSQETMDVFFNIKLLSSETNQQVIIVVISLVTIVVAYFKFRIFPLLDKKLPPGSLGLPLIGESISFIRAHINDRTPDWIRKHVNDYGPVFKTSLMGSNVVVLTGQAGNRFIFSGRDNGIEINQVRTAAAILGKHSIFELPGPRHKLVRGAIVSFLKPESIQRFVSSMDSLVHQELLQGLNGRDTVKMVGLIKKITFNVSFSLLFRVQEDKEKDDLFQDFLVAIKGLWTVPLKFPGTAYSKALQARGRISRLLSELIKERKKEMEEGRKGSSDQNDVISSLLMLRDENGDPLMEEEIIDDLISVMIASHDTTSSLV</sequence>
<keyword evidence="2" id="KW-0479">Metal-binding</keyword>
<evidence type="ECO:0000313" key="6">
    <source>
        <dbReference type="Proteomes" id="UP000436088"/>
    </source>
</evidence>
<dbReference type="Gene3D" id="1.10.630.10">
    <property type="entry name" value="Cytochrome P450"/>
    <property type="match status" value="1"/>
</dbReference>
<dbReference type="Proteomes" id="UP000436088">
    <property type="component" value="Unassembled WGS sequence"/>
</dbReference>
<organism evidence="5 6">
    <name type="scientific">Hibiscus syriacus</name>
    <name type="common">Rose of Sharon</name>
    <dbReference type="NCBI Taxonomy" id="106335"/>
    <lineage>
        <taxon>Eukaryota</taxon>
        <taxon>Viridiplantae</taxon>
        <taxon>Streptophyta</taxon>
        <taxon>Embryophyta</taxon>
        <taxon>Tracheophyta</taxon>
        <taxon>Spermatophyta</taxon>
        <taxon>Magnoliopsida</taxon>
        <taxon>eudicotyledons</taxon>
        <taxon>Gunneridae</taxon>
        <taxon>Pentapetalae</taxon>
        <taxon>rosids</taxon>
        <taxon>malvids</taxon>
        <taxon>Malvales</taxon>
        <taxon>Malvaceae</taxon>
        <taxon>Malvoideae</taxon>
        <taxon>Hibiscus</taxon>
    </lineage>
</organism>
<keyword evidence="6" id="KW-1185">Reference proteome</keyword>
<reference evidence="5" key="1">
    <citation type="submission" date="2019-09" db="EMBL/GenBank/DDBJ databases">
        <title>Draft genome information of white flower Hibiscus syriacus.</title>
        <authorList>
            <person name="Kim Y.-M."/>
        </authorList>
    </citation>
    <scope>NUCLEOTIDE SEQUENCE [LARGE SCALE GENOMIC DNA]</scope>
    <source>
        <strain evidence="5">YM2019G1</strain>
    </source>
</reference>
<evidence type="ECO:0000313" key="5">
    <source>
        <dbReference type="EMBL" id="KAE8735771.1"/>
    </source>
</evidence>
<evidence type="ECO:0000256" key="3">
    <source>
        <dbReference type="ARBA" id="ARBA00023004"/>
    </source>
</evidence>
<comment type="similarity">
    <text evidence="1">Belongs to the cytochrome P450 family.</text>
</comment>
<keyword evidence="3" id="KW-0408">Iron</keyword>
<evidence type="ECO:0000256" key="1">
    <source>
        <dbReference type="ARBA" id="ARBA00010617"/>
    </source>
</evidence>
<dbReference type="PANTHER" id="PTHR24286">
    <property type="entry name" value="CYTOCHROME P450 26"/>
    <property type="match status" value="1"/>
</dbReference>
<accession>A0A6A3D8T0</accession>
<keyword evidence="4" id="KW-0812">Transmembrane</keyword>
<keyword evidence="5" id="KW-0413">Isomerase</keyword>
<dbReference type="GO" id="GO:0004497">
    <property type="term" value="F:monooxygenase activity"/>
    <property type="evidence" value="ECO:0007669"/>
    <property type="project" value="InterPro"/>
</dbReference>
<protein>
    <submittedName>
        <fullName evidence="5">Chalcone-flavanone isomerase family protein</fullName>
    </submittedName>
</protein>